<dbReference type="InterPro" id="IPR000979">
    <property type="entry name" value="Phosphodiesterase_MJ0936/Vps29"/>
</dbReference>
<dbReference type="InterPro" id="IPR029052">
    <property type="entry name" value="Metallo-depent_PP-like"/>
</dbReference>
<keyword evidence="5" id="KW-1185">Reference proteome</keyword>
<comment type="caution">
    <text evidence="4">The sequence shown here is derived from an EMBL/GenBank/DDBJ whole genome shotgun (WGS) entry which is preliminary data.</text>
</comment>
<keyword evidence="2" id="KW-0479">Metal-binding</keyword>
<comment type="cofactor">
    <cofactor evidence="2">
        <name>a divalent metal cation</name>
        <dbReference type="ChEBI" id="CHEBI:60240"/>
    </cofactor>
</comment>
<dbReference type="NCBIfam" id="TIGR00040">
    <property type="entry name" value="yfcE"/>
    <property type="match status" value="1"/>
</dbReference>
<organism evidence="4 5">
    <name type="scientific">Sediminicurvatus halobius</name>
    <dbReference type="NCBI Taxonomy" id="2182432"/>
    <lineage>
        <taxon>Bacteria</taxon>
        <taxon>Pseudomonadati</taxon>
        <taxon>Pseudomonadota</taxon>
        <taxon>Gammaproteobacteria</taxon>
        <taxon>Chromatiales</taxon>
        <taxon>Ectothiorhodospiraceae</taxon>
        <taxon>Sediminicurvatus</taxon>
    </lineage>
</organism>
<gene>
    <name evidence="4" type="ORF">DEM34_07665</name>
</gene>
<dbReference type="Proteomes" id="UP000245474">
    <property type="component" value="Unassembled WGS sequence"/>
</dbReference>
<dbReference type="EMBL" id="QFFI01000009">
    <property type="protein sequence ID" value="PWG63745.1"/>
    <property type="molecule type" value="Genomic_DNA"/>
</dbReference>
<dbReference type="Pfam" id="PF12850">
    <property type="entry name" value="Metallophos_2"/>
    <property type="match status" value="1"/>
</dbReference>
<dbReference type="InterPro" id="IPR024654">
    <property type="entry name" value="Calcineurin-like_PHP_lpxH"/>
</dbReference>
<evidence type="ECO:0000256" key="2">
    <source>
        <dbReference type="RuleBase" id="RU362039"/>
    </source>
</evidence>
<dbReference type="OrthoDB" id="9785951at2"/>
<reference evidence="4 5" key="1">
    <citation type="submission" date="2018-05" db="EMBL/GenBank/DDBJ databases">
        <title>Spiribacter halobius sp. nov., a moderately halophilic bacterium isolated from marine solar saltern.</title>
        <authorList>
            <person name="Zheng W.-S."/>
            <person name="Lu D.-C."/>
            <person name="Du Z.-J."/>
        </authorList>
    </citation>
    <scope>NUCLEOTIDE SEQUENCE [LARGE SCALE GENOMIC DNA]</scope>
    <source>
        <strain evidence="4 5">E85</strain>
    </source>
</reference>
<sequence length="195" mass="21549">MTGQGPLRVAVLADTHGFLDPRIADRVAECDVAVHAGDVGGADVLLALQPRDEVVAIRGNNDTPDRWAECEHHLLETLPREARLALPGGDLVLVHGDDGGSLAERHQRYRRRFPEARAVVYGHSHRQLVDRDEEPWLLNPGAAGRTRTHGGPGCLILDCAADGWRVEPIVFEPRRYRTRRRRQADGPDGGDTENE</sequence>
<dbReference type="RefSeq" id="WP_109677893.1">
    <property type="nucleotide sequence ID" value="NZ_CP086615.1"/>
</dbReference>
<dbReference type="GO" id="GO:0016787">
    <property type="term" value="F:hydrolase activity"/>
    <property type="evidence" value="ECO:0007669"/>
    <property type="project" value="UniProtKB-UniRule"/>
</dbReference>
<protein>
    <recommendedName>
        <fullName evidence="2">Phosphoesterase</fullName>
        <ecNumber evidence="2">3.1.4.-</ecNumber>
    </recommendedName>
</protein>
<accession>A0A2U2N3E2</accession>
<dbReference type="Gene3D" id="3.60.21.10">
    <property type="match status" value="1"/>
</dbReference>
<proteinExistence type="inferred from homology"/>
<evidence type="ECO:0000313" key="5">
    <source>
        <dbReference type="Proteomes" id="UP000245474"/>
    </source>
</evidence>
<name>A0A2U2N3E2_9GAMM</name>
<feature type="domain" description="Calcineurin-like phosphoesterase" evidence="3">
    <location>
        <begin position="8"/>
        <end position="160"/>
    </location>
</feature>
<evidence type="ECO:0000256" key="1">
    <source>
        <dbReference type="ARBA" id="ARBA00008950"/>
    </source>
</evidence>
<evidence type="ECO:0000259" key="3">
    <source>
        <dbReference type="Pfam" id="PF12850"/>
    </source>
</evidence>
<dbReference type="SUPFAM" id="SSF56300">
    <property type="entry name" value="Metallo-dependent phosphatases"/>
    <property type="match status" value="1"/>
</dbReference>
<dbReference type="EC" id="3.1.4.-" evidence="2"/>
<evidence type="ECO:0000313" key="4">
    <source>
        <dbReference type="EMBL" id="PWG63745.1"/>
    </source>
</evidence>
<dbReference type="AlphaFoldDB" id="A0A2U2N3E2"/>
<dbReference type="GO" id="GO:0046872">
    <property type="term" value="F:metal ion binding"/>
    <property type="evidence" value="ECO:0007669"/>
    <property type="project" value="UniProtKB-KW"/>
</dbReference>
<comment type="similarity">
    <text evidence="1 2">Belongs to the metallophosphoesterase superfamily. YfcE family.</text>
</comment>